<keyword evidence="1" id="KW-0175">Coiled coil</keyword>
<dbReference type="OrthoDB" id="7032238at2"/>
<feature type="compositionally biased region" description="Polar residues" evidence="2">
    <location>
        <begin position="208"/>
        <end position="219"/>
    </location>
</feature>
<dbReference type="CDD" id="cd06503">
    <property type="entry name" value="ATP-synt_Fo_b"/>
    <property type="match status" value="1"/>
</dbReference>
<keyword evidence="3" id="KW-1133">Transmembrane helix</keyword>
<evidence type="ECO:0000313" key="5">
    <source>
        <dbReference type="Proteomes" id="UP000295122"/>
    </source>
</evidence>
<dbReference type="SUPFAM" id="SSF103473">
    <property type="entry name" value="MFS general substrate transporter"/>
    <property type="match status" value="1"/>
</dbReference>
<protein>
    <recommendedName>
        <fullName evidence="6">ATP synthase F0 subunit B</fullName>
    </recommendedName>
</protein>
<name>A0A4R7C749_9HYPH</name>
<dbReference type="Proteomes" id="UP000295122">
    <property type="component" value="Unassembled WGS sequence"/>
</dbReference>
<keyword evidence="5" id="KW-1185">Reference proteome</keyword>
<evidence type="ECO:0000313" key="4">
    <source>
        <dbReference type="EMBL" id="TDR94218.1"/>
    </source>
</evidence>
<evidence type="ECO:0008006" key="6">
    <source>
        <dbReference type="Google" id="ProtNLM"/>
    </source>
</evidence>
<keyword evidence="3" id="KW-0472">Membrane</keyword>
<feature type="transmembrane region" description="Helical" evidence="3">
    <location>
        <begin position="323"/>
        <end position="346"/>
    </location>
</feature>
<evidence type="ECO:0000256" key="3">
    <source>
        <dbReference type="SAM" id="Phobius"/>
    </source>
</evidence>
<comment type="caution">
    <text evidence="4">The sequence shown here is derived from an EMBL/GenBank/DDBJ whole genome shotgun (WGS) entry which is preliminary data.</text>
</comment>
<reference evidence="4 5" key="1">
    <citation type="submission" date="2019-03" db="EMBL/GenBank/DDBJ databases">
        <title>Genomic Encyclopedia of Type Strains, Phase IV (KMG-IV): sequencing the most valuable type-strain genomes for metagenomic binning, comparative biology and taxonomic classification.</title>
        <authorList>
            <person name="Goeker M."/>
        </authorList>
    </citation>
    <scope>NUCLEOTIDE SEQUENCE [LARGE SCALE GENOMIC DNA]</scope>
    <source>
        <strain evidence="4 5">DSM 25903</strain>
    </source>
</reference>
<organism evidence="4 5">
    <name type="scientific">Enterovirga rhinocerotis</name>
    <dbReference type="NCBI Taxonomy" id="1339210"/>
    <lineage>
        <taxon>Bacteria</taxon>
        <taxon>Pseudomonadati</taxon>
        <taxon>Pseudomonadota</taxon>
        <taxon>Alphaproteobacteria</taxon>
        <taxon>Hyphomicrobiales</taxon>
        <taxon>Methylobacteriaceae</taxon>
        <taxon>Enterovirga</taxon>
    </lineage>
</organism>
<accession>A0A4R7C749</accession>
<feature type="transmembrane region" description="Helical" evidence="3">
    <location>
        <begin position="22"/>
        <end position="47"/>
    </location>
</feature>
<feature type="transmembrane region" description="Helical" evidence="3">
    <location>
        <begin position="59"/>
        <end position="86"/>
    </location>
</feature>
<evidence type="ECO:0000256" key="2">
    <source>
        <dbReference type="SAM" id="MobiDB-lite"/>
    </source>
</evidence>
<dbReference type="InterPro" id="IPR036259">
    <property type="entry name" value="MFS_trans_sf"/>
</dbReference>
<proteinExistence type="predicted"/>
<keyword evidence="3" id="KW-0812">Transmembrane</keyword>
<gene>
    <name evidence="4" type="ORF">EV668_1499</name>
</gene>
<feature type="transmembrane region" description="Helical" evidence="3">
    <location>
        <begin position="106"/>
        <end position="127"/>
    </location>
</feature>
<dbReference type="AlphaFoldDB" id="A0A4R7C749"/>
<dbReference type="RefSeq" id="WP_133769135.1">
    <property type="nucleotide sequence ID" value="NZ_SNZR01000011.1"/>
</dbReference>
<sequence>MSAGFEQTTAPGGVTQPEPVDWGAIFAGTVVASGTAIVMTTFASALGMGSISVGPDGGISTIGLALTGLFTVVSMVAAYWLGGYIAGRMRRRTLASASETDTRDGLHGLVVWGLGMLIAGSFALSAISGGARAVGGAASTAVQAAGSAVGGAAQGAGQLAGGVLSGVGQAVGGAARGAGNALEPGLSDMLPQGMQSNPLDYLIDTMNRPGSGQQPTESSDPAAVARQMSTILANIVRTGEVSDADRAYLRDLVANRTGLTQEEAGKRVDEAVEKTKAVRAEAQKRLDEAKAQAARVADEARKTVEEAKAEATRIAEKTRVTGILTAFLLAAASLVAAAAAFIGATWGGAHRDEGRIWKGLSYQRKV</sequence>
<evidence type="ECO:0000256" key="1">
    <source>
        <dbReference type="SAM" id="Coils"/>
    </source>
</evidence>
<dbReference type="EMBL" id="SNZR01000011">
    <property type="protein sequence ID" value="TDR94218.1"/>
    <property type="molecule type" value="Genomic_DNA"/>
</dbReference>
<feature type="coiled-coil region" evidence="1">
    <location>
        <begin position="272"/>
        <end position="317"/>
    </location>
</feature>
<feature type="region of interest" description="Disordered" evidence="2">
    <location>
        <begin position="186"/>
        <end position="224"/>
    </location>
</feature>